<dbReference type="RefSeq" id="WP_125714217.1">
    <property type="nucleotide sequence ID" value="NZ_JBHTOP010000005.1"/>
</dbReference>
<feature type="binding site" evidence="8">
    <location>
        <position position="170"/>
    </location>
    <ligand>
        <name>substrate</name>
    </ligand>
</feature>
<dbReference type="PROSITE" id="PS01326">
    <property type="entry name" value="DAP_EPIMERASE"/>
    <property type="match status" value="1"/>
</dbReference>
<evidence type="ECO:0000256" key="5">
    <source>
        <dbReference type="ARBA" id="ARBA00023154"/>
    </source>
</evidence>
<evidence type="ECO:0000256" key="8">
    <source>
        <dbReference type="HAMAP-Rule" id="MF_00197"/>
    </source>
</evidence>
<dbReference type="InterPro" id="IPR018510">
    <property type="entry name" value="DAP_epimerase_AS"/>
</dbReference>
<evidence type="ECO:0000256" key="9">
    <source>
        <dbReference type="PROSITE-ProRule" id="PRU10125"/>
    </source>
</evidence>
<comment type="caution">
    <text evidence="8">Lacks conserved residue(s) required for the propagation of feature annotation.</text>
</comment>
<feature type="binding site" evidence="8">
    <location>
        <begin position="234"/>
        <end position="235"/>
    </location>
    <ligand>
        <name>substrate</name>
    </ligand>
</feature>
<dbReference type="HAMAP" id="MF_00197">
    <property type="entry name" value="DAP_epimerase"/>
    <property type="match status" value="1"/>
</dbReference>
<comment type="similarity">
    <text evidence="2 8">Belongs to the diaminopimelate epimerase family.</text>
</comment>
<dbReference type="PANTHER" id="PTHR31689:SF0">
    <property type="entry name" value="DIAMINOPIMELATE EPIMERASE"/>
    <property type="match status" value="1"/>
</dbReference>
<keyword evidence="5 8" id="KW-0457">Lysine biosynthesis</keyword>
<dbReference type="GO" id="GO:0008837">
    <property type="term" value="F:diaminopimelate epimerase activity"/>
    <property type="evidence" value="ECO:0007669"/>
    <property type="project" value="UniProtKB-EC"/>
</dbReference>
<dbReference type="Gene3D" id="3.10.310.10">
    <property type="entry name" value="Diaminopimelate Epimerase, Chain A, domain 1"/>
    <property type="match status" value="2"/>
</dbReference>
<dbReference type="EC" id="5.1.1.7" evidence="3 8"/>
<dbReference type="Proteomes" id="UP001597267">
    <property type="component" value="Unassembled WGS sequence"/>
</dbReference>
<feature type="binding site" evidence="8">
    <location>
        <position position="13"/>
    </location>
    <ligand>
        <name>substrate</name>
    </ligand>
</feature>
<sequence length="327" mass="35722">MQIKLIKVHGSGNTFFLLDTTKLTQPLPESEIVKLTQQVTNRQTGLLGGADGILLVENSDHPGVVGRMRVINADGSEASMCGNGLRTVARYLSEATQQDEFKVQTMYQDLHVQKDEALAEGVAAFKVEISPVSFAAQDLKMHFDGKDKVIDEILPALSDTLRFTAVAVPNPHLISFVTPEVLAGPELKRIASYLNGKNPYFPEGVNVSFVVLQKPGTIFVKTYERGVGFTNACGTAMSASSLLTALLRSEYASFDQKLNVYNPGGMVKTVPHDDNGRYWIDLIGNATFQDRITLDLDAALQGDFTNAAVTPTTEQTQYLDFIKTIKS</sequence>
<proteinExistence type="inferred from homology"/>
<comment type="subunit">
    <text evidence="8">Homodimer.</text>
</comment>
<evidence type="ECO:0000313" key="11">
    <source>
        <dbReference type="Proteomes" id="UP001597267"/>
    </source>
</evidence>
<dbReference type="NCBIfam" id="TIGR00652">
    <property type="entry name" value="DapF"/>
    <property type="match status" value="1"/>
</dbReference>
<comment type="subcellular location">
    <subcellularLocation>
        <location evidence="8">Cytoplasm</location>
    </subcellularLocation>
</comment>
<keyword evidence="11" id="KW-1185">Reference proteome</keyword>
<feature type="binding site" evidence="8">
    <location>
        <begin position="82"/>
        <end position="83"/>
    </location>
    <ligand>
        <name>substrate</name>
    </ligand>
</feature>
<feature type="binding site" evidence="8">
    <location>
        <begin position="224"/>
        <end position="225"/>
    </location>
    <ligand>
        <name>substrate</name>
    </ligand>
</feature>
<comment type="catalytic activity">
    <reaction evidence="7 8">
        <text>(2S,6S)-2,6-diaminopimelate = meso-2,6-diaminopimelate</text>
        <dbReference type="Rhea" id="RHEA:15393"/>
        <dbReference type="ChEBI" id="CHEBI:57609"/>
        <dbReference type="ChEBI" id="CHEBI:57791"/>
        <dbReference type="EC" id="5.1.1.7"/>
    </reaction>
</comment>
<dbReference type="PANTHER" id="PTHR31689">
    <property type="entry name" value="DIAMINOPIMELATE EPIMERASE, CHLOROPLASTIC"/>
    <property type="match status" value="1"/>
</dbReference>
<name>A0ABW4J5C4_9LACO</name>
<evidence type="ECO:0000256" key="2">
    <source>
        <dbReference type="ARBA" id="ARBA00010219"/>
    </source>
</evidence>
<reference evidence="11" key="1">
    <citation type="journal article" date="2019" name="Int. J. Syst. Evol. Microbiol.">
        <title>The Global Catalogue of Microorganisms (GCM) 10K type strain sequencing project: providing services to taxonomists for standard genome sequencing and annotation.</title>
        <authorList>
            <consortium name="The Broad Institute Genomics Platform"/>
            <consortium name="The Broad Institute Genome Sequencing Center for Infectious Disease"/>
            <person name="Wu L."/>
            <person name="Ma J."/>
        </authorList>
    </citation>
    <scope>NUCLEOTIDE SEQUENCE [LARGE SCALE GENOMIC DNA]</scope>
    <source>
        <strain evidence="11">CCM 8896</strain>
    </source>
</reference>
<accession>A0ABW4J5C4</accession>
<keyword evidence="8" id="KW-0963">Cytoplasm</keyword>
<protein>
    <recommendedName>
        <fullName evidence="3 8">Diaminopimelate epimerase</fullName>
        <shortName evidence="8">DAP epimerase</shortName>
        <ecNumber evidence="3 8">5.1.1.7</ecNumber>
    </recommendedName>
    <alternativeName>
        <fullName evidence="8">PLP-independent amino acid racemase</fullName>
    </alternativeName>
</protein>
<evidence type="ECO:0000256" key="3">
    <source>
        <dbReference type="ARBA" id="ARBA00013080"/>
    </source>
</evidence>
<evidence type="ECO:0000313" key="10">
    <source>
        <dbReference type="EMBL" id="MFD1671145.1"/>
    </source>
</evidence>
<evidence type="ECO:0000256" key="7">
    <source>
        <dbReference type="ARBA" id="ARBA00051712"/>
    </source>
</evidence>
<feature type="active site" description="Proton acceptor" evidence="8">
    <location>
        <position position="233"/>
    </location>
</feature>
<dbReference type="EMBL" id="JBHTOP010000005">
    <property type="protein sequence ID" value="MFD1671145.1"/>
    <property type="molecule type" value="Genomic_DNA"/>
</dbReference>
<organism evidence="10 11">
    <name type="scientific">Agrilactobacillus yilanensis</name>
    <dbReference type="NCBI Taxonomy" id="2485997"/>
    <lineage>
        <taxon>Bacteria</taxon>
        <taxon>Bacillati</taxon>
        <taxon>Bacillota</taxon>
        <taxon>Bacilli</taxon>
        <taxon>Lactobacillales</taxon>
        <taxon>Lactobacillaceae</taxon>
        <taxon>Agrilactobacillus</taxon>
    </lineage>
</organism>
<dbReference type="SUPFAM" id="SSF54506">
    <property type="entry name" value="Diaminopimelate epimerase-like"/>
    <property type="match status" value="2"/>
</dbReference>
<evidence type="ECO:0000256" key="1">
    <source>
        <dbReference type="ARBA" id="ARBA00005196"/>
    </source>
</evidence>
<comment type="pathway">
    <text evidence="1 8">Amino-acid biosynthesis; L-lysine biosynthesis via DAP pathway; DL-2,6-diaminopimelate from LL-2,6-diaminopimelate: step 1/1.</text>
</comment>
<feature type="active site" evidence="9">
    <location>
        <position position="81"/>
    </location>
</feature>
<evidence type="ECO:0000256" key="6">
    <source>
        <dbReference type="ARBA" id="ARBA00023235"/>
    </source>
</evidence>
<keyword evidence="6 8" id="KW-0413">Isomerase</keyword>
<dbReference type="InterPro" id="IPR001653">
    <property type="entry name" value="DAP_epimerase_DapF"/>
</dbReference>
<comment type="caution">
    <text evidence="10">The sequence shown here is derived from an EMBL/GenBank/DDBJ whole genome shotgun (WGS) entry which is preliminary data.</text>
</comment>
<feature type="site" description="Could be important to modulate the pK values of the two catalytic cysteine residues" evidence="8">
    <location>
        <position position="224"/>
    </location>
</feature>
<feature type="binding site" evidence="8">
    <location>
        <position position="72"/>
    </location>
    <ligand>
        <name>substrate</name>
    </ligand>
</feature>
<gene>
    <name evidence="8 10" type="primary">dapF</name>
    <name evidence="10" type="ORF">ACFQ5M_03430</name>
</gene>
<comment type="function">
    <text evidence="8">Catalyzes the stereoinversion of LL-2,6-diaminopimelate (L,L-DAP) to meso-diaminopimelate (meso-DAP), a precursor of L-lysine and an essential component of the bacterial peptidoglycan.</text>
</comment>
<feature type="binding site" evidence="8">
    <location>
        <position position="206"/>
    </location>
    <ligand>
        <name>substrate</name>
    </ligand>
</feature>
<feature type="active site" description="Proton donor" evidence="8">
    <location>
        <position position="81"/>
    </location>
</feature>
<feature type="site" description="Could be important to modulate the pK values of the two catalytic cysteine residues" evidence="8">
    <location>
        <position position="172"/>
    </location>
</feature>
<keyword evidence="4 8" id="KW-0028">Amino-acid biosynthesis</keyword>
<dbReference type="Pfam" id="PF01678">
    <property type="entry name" value="DAP_epimerase"/>
    <property type="match status" value="2"/>
</dbReference>
<evidence type="ECO:0000256" key="4">
    <source>
        <dbReference type="ARBA" id="ARBA00022605"/>
    </source>
</evidence>